<comment type="caution">
    <text evidence="1">The sequence shown here is derived from an EMBL/GenBank/DDBJ whole genome shotgun (WGS) entry which is preliminary data.</text>
</comment>
<dbReference type="STRING" id="1802207.A3D44_03880"/>
<dbReference type="Proteomes" id="UP000178820">
    <property type="component" value="Unassembled WGS sequence"/>
</dbReference>
<gene>
    <name evidence="1" type="ORF">A3D44_03880</name>
</gene>
<name>A0A1G2I3Y2_9BACT</name>
<accession>A0A1G2I3Y2</accession>
<proteinExistence type="predicted"/>
<dbReference type="AlphaFoldDB" id="A0A1G2I3Y2"/>
<sequence length="90" mass="10392">MEENLVKTVDIGKIADKGKRIYKKIKSKYQPQYNGKFLAIEVDSKDVFLADSSVEAVETAKKKYPRKVFYVVKIGFSVNEIFSRLKRDNV</sequence>
<protein>
    <recommendedName>
        <fullName evidence="3">DUF5678 domain-containing protein</fullName>
    </recommendedName>
</protein>
<evidence type="ECO:0008006" key="3">
    <source>
        <dbReference type="Google" id="ProtNLM"/>
    </source>
</evidence>
<dbReference type="EMBL" id="MHOT01000010">
    <property type="protein sequence ID" value="OGZ69524.1"/>
    <property type="molecule type" value="Genomic_DNA"/>
</dbReference>
<evidence type="ECO:0000313" key="1">
    <source>
        <dbReference type="EMBL" id="OGZ69524.1"/>
    </source>
</evidence>
<organism evidence="1 2">
    <name type="scientific">Candidatus Staskawiczbacteria bacterium RIFCSPHIGHO2_02_FULL_42_22</name>
    <dbReference type="NCBI Taxonomy" id="1802207"/>
    <lineage>
        <taxon>Bacteria</taxon>
        <taxon>Candidatus Staskawicziibacteriota</taxon>
    </lineage>
</organism>
<evidence type="ECO:0000313" key="2">
    <source>
        <dbReference type="Proteomes" id="UP000178820"/>
    </source>
</evidence>
<reference evidence="1 2" key="1">
    <citation type="journal article" date="2016" name="Nat. Commun.">
        <title>Thousands of microbial genomes shed light on interconnected biogeochemical processes in an aquifer system.</title>
        <authorList>
            <person name="Anantharaman K."/>
            <person name="Brown C.T."/>
            <person name="Hug L.A."/>
            <person name="Sharon I."/>
            <person name="Castelle C.J."/>
            <person name="Probst A.J."/>
            <person name="Thomas B.C."/>
            <person name="Singh A."/>
            <person name="Wilkins M.J."/>
            <person name="Karaoz U."/>
            <person name="Brodie E.L."/>
            <person name="Williams K.H."/>
            <person name="Hubbard S.S."/>
            <person name="Banfield J.F."/>
        </authorList>
    </citation>
    <scope>NUCLEOTIDE SEQUENCE [LARGE SCALE GENOMIC DNA]</scope>
</reference>